<organism evidence="2 3">
    <name type="scientific">Panicum virgatum</name>
    <name type="common">Blackwell switchgrass</name>
    <dbReference type="NCBI Taxonomy" id="38727"/>
    <lineage>
        <taxon>Eukaryota</taxon>
        <taxon>Viridiplantae</taxon>
        <taxon>Streptophyta</taxon>
        <taxon>Embryophyta</taxon>
        <taxon>Tracheophyta</taxon>
        <taxon>Spermatophyta</taxon>
        <taxon>Magnoliopsida</taxon>
        <taxon>Liliopsida</taxon>
        <taxon>Poales</taxon>
        <taxon>Poaceae</taxon>
        <taxon>PACMAD clade</taxon>
        <taxon>Panicoideae</taxon>
        <taxon>Panicodae</taxon>
        <taxon>Paniceae</taxon>
        <taxon>Panicinae</taxon>
        <taxon>Panicum</taxon>
        <taxon>Panicum sect. Hiantes</taxon>
    </lineage>
</organism>
<name>A0A8T0RME5_PANVG</name>
<feature type="region of interest" description="Disordered" evidence="1">
    <location>
        <begin position="78"/>
        <end position="126"/>
    </location>
</feature>
<evidence type="ECO:0000313" key="3">
    <source>
        <dbReference type="Proteomes" id="UP000823388"/>
    </source>
</evidence>
<accession>A0A8T0RME5</accession>
<evidence type="ECO:0000313" key="2">
    <source>
        <dbReference type="EMBL" id="KAG2587462.1"/>
    </source>
</evidence>
<keyword evidence="3" id="KW-1185">Reference proteome</keyword>
<protein>
    <submittedName>
        <fullName evidence="2">Uncharacterized protein</fullName>
    </submittedName>
</protein>
<comment type="caution">
    <text evidence="2">The sequence shown here is derived from an EMBL/GenBank/DDBJ whole genome shotgun (WGS) entry which is preliminary data.</text>
</comment>
<feature type="region of interest" description="Disordered" evidence="1">
    <location>
        <begin position="1"/>
        <end position="44"/>
    </location>
</feature>
<sequence>MRRCSPPAPPPVPPRAPSCVAPPLSAPPESLLQKGPDGGGGRLILREEGDGAAVRGLLRHRAPAPLPALRAAPPGVLLASPTLCCPRPARRLGEGRRQGGDGAPGKMNGGEEKQRRKKKPGKNKLV</sequence>
<feature type="compositionally biased region" description="Low complexity" evidence="1">
    <location>
        <begin position="17"/>
        <end position="32"/>
    </location>
</feature>
<dbReference type="AlphaFoldDB" id="A0A8T0RME5"/>
<feature type="compositionally biased region" description="Basic residues" evidence="1">
    <location>
        <begin position="115"/>
        <end position="126"/>
    </location>
</feature>
<evidence type="ECO:0000256" key="1">
    <source>
        <dbReference type="SAM" id="MobiDB-lite"/>
    </source>
</evidence>
<proteinExistence type="predicted"/>
<reference evidence="2" key="1">
    <citation type="submission" date="2020-05" db="EMBL/GenBank/DDBJ databases">
        <title>WGS assembly of Panicum virgatum.</title>
        <authorList>
            <person name="Lovell J.T."/>
            <person name="Jenkins J."/>
            <person name="Shu S."/>
            <person name="Juenger T.E."/>
            <person name="Schmutz J."/>
        </authorList>
    </citation>
    <scope>NUCLEOTIDE SEQUENCE</scope>
    <source>
        <strain evidence="2">AP13</strain>
    </source>
</reference>
<dbReference type="EMBL" id="CM029046">
    <property type="protein sequence ID" value="KAG2587462.1"/>
    <property type="molecule type" value="Genomic_DNA"/>
</dbReference>
<feature type="compositionally biased region" description="Pro residues" evidence="1">
    <location>
        <begin position="1"/>
        <end position="16"/>
    </location>
</feature>
<dbReference type="Proteomes" id="UP000823388">
    <property type="component" value="Chromosome 5N"/>
</dbReference>
<gene>
    <name evidence="2" type="ORF">PVAP13_5NG151700</name>
</gene>